<keyword evidence="1" id="KW-0472">Membrane</keyword>
<organism evidence="2 3">
    <name type="scientific">Chitinimonas lacunae</name>
    <dbReference type="NCBI Taxonomy" id="1963018"/>
    <lineage>
        <taxon>Bacteria</taxon>
        <taxon>Pseudomonadati</taxon>
        <taxon>Pseudomonadota</taxon>
        <taxon>Betaproteobacteria</taxon>
        <taxon>Neisseriales</taxon>
        <taxon>Chitinibacteraceae</taxon>
        <taxon>Chitinimonas</taxon>
    </lineage>
</organism>
<name>A0ABV8MRS8_9NEIS</name>
<feature type="transmembrane region" description="Helical" evidence="1">
    <location>
        <begin position="136"/>
        <end position="155"/>
    </location>
</feature>
<accession>A0ABV8MRS8</accession>
<evidence type="ECO:0000313" key="3">
    <source>
        <dbReference type="Proteomes" id="UP001595791"/>
    </source>
</evidence>
<protein>
    <submittedName>
        <fullName evidence="2">ABC transporter permease subunit</fullName>
    </submittedName>
</protein>
<feature type="transmembrane region" description="Helical" evidence="1">
    <location>
        <begin position="235"/>
        <end position="257"/>
    </location>
</feature>
<dbReference type="Pfam" id="PF12679">
    <property type="entry name" value="ABC2_membrane_2"/>
    <property type="match status" value="1"/>
</dbReference>
<dbReference type="PANTHER" id="PTHR43471">
    <property type="entry name" value="ABC TRANSPORTER PERMEASE"/>
    <property type="match status" value="1"/>
</dbReference>
<proteinExistence type="predicted"/>
<evidence type="ECO:0000313" key="2">
    <source>
        <dbReference type="EMBL" id="MFC4160923.1"/>
    </source>
</evidence>
<keyword evidence="3" id="KW-1185">Reference proteome</keyword>
<dbReference type="EMBL" id="JBHSBU010000001">
    <property type="protein sequence ID" value="MFC4160923.1"/>
    <property type="molecule type" value="Genomic_DNA"/>
</dbReference>
<feature type="transmembrane region" description="Helical" evidence="1">
    <location>
        <begin position="12"/>
        <end position="30"/>
    </location>
</feature>
<feature type="transmembrane region" description="Helical" evidence="1">
    <location>
        <begin position="88"/>
        <end position="116"/>
    </location>
</feature>
<dbReference type="Proteomes" id="UP001595791">
    <property type="component" value="Unassembled WGS sequence"/>
</dbReference>
<sequence length="263" mass="28825">MMIAWLAGIRGKSLRVVSIIALCLISVAYLSSTFSGRHPQTVALDVGMSGARIVLALLAIFWVYELVGKELERKTIFFSLSYPVPRYYFWLGRFLGIFLLLLAAAAILAGAIYLMVYLSGLEYQQQFGISFGLSYLLVWLGVMLDVLTICAFALLMTSFATTPLIPIAASLIFMLVARSYGAVMAVMSNPASETADMASDFLPLLKTIAYVVPDLGALDFRSLILYGEPLVWSNASLFLGQSVLYACLALVISSVIFSRREFS</sequence>
<feature type="transmembrane region" description="Helical" evidence="1">
    <location>
        <begin position="50"/>
        <end position="67"/>
    </location>
</feature>
<keyword evidence="1" id="KW-0812">Transmembrane</keyword>
<reference evidence="3" key="1">
    <citation type="journal article" date="2019" name="Int. J. Syst. Evol. Microbiol.">
        <title>The Global Catalogue of Microorganisms (GCM) 10K type strain sequencing project: providing services to taxonomists for standard genome sequencing and annotation.</title>
        <authorList>
            <consortium name="The Broad Institute Genomics Platform"/>
            <consortium name="The Broad Institute Genome Sequencing Center for Infectious Disease"/>
            <person name="Wu L."/>
            <person name="Ma J."/>
        </authorList>
    </citation>
    <scope>NUCLEOTIDE SEQUENCE [LARGE SCALE GENOMIC DNA]</scope>
    <source>
        <strain evidence="3">LMG 29894</strain>
    </source>
</reference>
<evidence type="ECO:0000256" key="1">
    <source>
        <dbReference type="SAM" id="Phobius"/>
    </source>
</evidence>
<feature type="transmembrane region" description="Helical" evidence="1">
    <location>
        <begin position="167"/>
        <end position="187"/>
    </location>
</feature>
<comment type="caution">
    <text evidence="2">The sequence shown here is derived from an EMBL/GenBank/DDBJ whole genome shotgun (WGS) entry which is preliminary data.</text>
</comment>
<keyword evidence="1" id="KW-1133">Transmembrane helix</keyword>
<dbReference type="PANTHER" id="PTHR43471:SF10">
    <property type="entry name" value="SLL1107 PROTEIN"/>
    <property type="match status" value="1"/>
</dbReference>
<dbReference type="RefSeq" id="WP_378166277.1">
    <property type="nucleotide sequence ID" value="NZ_JBHSBU010000001.1"/>
</dbReference>
<gene>
    <name evidence="2" type="ORF">ACFOW7_16410</name>
</gene>